<dbReference type="Proteomes" id="UP001177943">
    <property type="component" value="Chromosome"/>
</dbReference>
<evidence type="ECO:0000256" key="2">
    <source>
        <dbReference type="ARBA" id="ARBA00007639"/>
    </source>
</evidence>
<dbReference type="PANTHER" id="PTHR46847:SF1">
    <property type="entry name" value="D-ALLOSE-BINDING PERIPLASMIC PROTEIN-RELATED"/>
    <property type="match status" value="1"/>
</dbReference>
<organism evidence="5 6">
    <name type="scientific">Paenibacillus woosongensis</name>
    <dbReference type="NCBI Taxonomy" id="307580"/>
    <lineage>
        <taxon>Bacteria</taxon>
        <taxon>Bacillati</taxon>
        <taxon>Bacillota</taxon>
        <taxon>Bacilli</taxon>
        <taxon>Bacillales</taxon>
        <taxon>Paenibacillaceae</taxon>
        <taxon>Paenibacillus</taxon>
    </lineage>
</organism>
<dbReference type="AlphaFoldDB" id="A0AA95L157"/>
<gene>
    <name evidence="5" type="ORF">QNH46_14080</name>
</gene>
<evidence type="ECO:0000313" key="5">
    <source>
        <dbReference type="EMBL" id="WHX47292.1"/>
    </source>
</evidence>
<dbReference type="Gene3D" id="3.40.50.2300">
    <property type="match status" value="2"/>
</dbReference>
<evidence type="ECO:0000256" key="1">
    <source>
        <dbReference type="ARBA" id="ARBA00004196"/>
    </source>
</evidence>
<dbReference type="EMBL" id="CP126084">
    <property type="protein sequence ID" value="WHX47292.1"/>
    <property type="molecule type" value="Genomic_DNA"/>
</dbReference>
<dbReference type="GO" id="GO:0030246">
    <property type="term" value="F:carbohydrate binding"/>
    <property type="evidence" value="ECO:0007669"/>
    <property type="project" value="UniProtKB-ARBA"/>
</dbReference>
<protein>
    <submittedName>
        <fullName evidence="5">Substrate-binding domain-containing protein</fullName>
    </submittedName>
</protein>
<dbReference type="InterPro" id="IPR025997">
    <property type="entry name" value="SBP_2_dom"/>
</dbReference>
<dbReference type="KEGG" id="pwn:QNH46_14080"/>
<accession>A0AA95L157</accession>
<dbReference type="SUPFAM" id="SSF53822">
    <property type="entry name" value="Periplasmic binding protein-like I"/>
    <property type="match status" value="1"/>
</dbReference>
<dbReference type="CDD" id="cd20006">
    <property type="entry name" value="PBP1_ABC_sugar_binding-like"/>
    <property type="match status" value="1"/>
</dbReference>
<sequence length="360" mass="40110">MRRMPTQQAFRVDGCKGRDLDQAVHRGRSGISSSKLGRMRQAFRAVPLLFAMALLVSCTSSVTPQHERNVLVIDMIVKLDRGDYWRTIRMGAEVAAKEYNVQLNYMAPSNENDYRDQIALMEKSIARRPDAIILSASDYEALGQVTDRSSYYDIPVISMDSEVASTKVKTYVGTNNYEAGQKAAERLVQLIGKNSQVGIVNFVKGARNADQREEGFLDYVARFPGIEVVDIQYCGSDEELAYRLTKEMLAKYPGIDGLVSLSAESSIGAGRAVSDLGYGGIVKMITFDNPPEMLELMQEEKVQAMVVQNPFNNGYLAVAAAVQAARGEKLEDRIPTDTKLIDLDNMLWPEHQKLLFPFVQ</sequence>
<feature type="domain" description="Periplasmic binding protein" evidence="4">
    <location>
        <begin position="75"/>
        <end position="329"/>
    </location>
</feature>
<proteinExistence type="inferred from homology"/>
<evidence type="ECO:0000313" key="6">
    <source>
        <dbReference type="Proteomes" id="UP001177943"/>
    </source>
</evidence>
<reference evidence="5" key="1">
    <citation type="submission" date="2023-05" db="EMBL/GenBank/DDBJ databases">
        <title>Comparative genomics of Bacillaceae isolates and their secondary metabolite potential.</title>
        <authorList>
            <person name="Song L."/>
            <person name="Nielsen L.J."/>
            <person name="Mohite O."/>
            <person name="Xu X."/>
            <person name="Weber T."/>
            <person name="Kovacs A.T."/>
        </authorList>
    </citation>
    <scope>NUCLEOTIDE SEQUENCE</scope>
    <source>
        <strain evidence="5">B2_4</strain>
    </source>
</reference>
<comment type="subcellular location">
    <subcellularLocation>
        <location evidence="1">Cell envelope</location>
    </subcellularLocation>
</comment>
<evidence type="ECO:0000259" key="4">
    <source>
        <dbReference type="Pfam" id="PF13407"/>
    </source>
</evidence>
<evidence type="ECO:0000256" key="3">
    <source>
        <dbReference type="ARBA" id="ARBA00022729"/>
    </source>
</evidence>
<dbReference type="InterPro" id="IPR028082">
    <property type="entry name" value="Peripla_BP_I"/>
</dbReference>
<comment type="similarity">
    <text evidence="2">Belongs to the bacterial solute-binding protein 2 family.</text>
</comment>
<name>A0AA95L157_9BACL</name>
<keyword evidence="3" id="KW-0732">Signal</keyword>
<dbReference type="GO" id="GO:0030313">
    <property type="term" value="C:cell envelope"/>
    <property type="evidence" value="ECO:0007669"/>
    <property type="project" value="UniProtKB-SubCell"/>
</dbReference>
<dbReference type="PANTHER" id="PTHR46847">
    <property type="entry name" value="D-ALLOSE-BINDING PERIPLASMIC PROTEIN-RELATED"/>
    <property type="match status" value="1"/>
</dbReference>
<dbReference type="RefSeq" id="WP_283924878.1">
    <property type="nucleotide sequence ID" value="NZ_CP126084.1"/>
</dbReference>
<dbReference type="Pfam" id="PF13407">
    <property type="entry name" value="Peripla_BP_4"/>
    <property type="match status" value="1"/>
</dbReference>